<sequence length="260" mass="29079">MKKDFAKKRLAVRPANRAERTLRYWATAFVVVLLIAGGSGFYVSRQHPDWAGIPRLSSAFTQMQAWVVERKSRLSRDIKKVRQLAASKQEPQAIHFEFYTELPSMKVPVPVVEKGQDAVVPVSVTSVGTGKSVSAGTQESSARRLNHAAATAQVAERMPRPQTGAAIFNAEQLHRELTEEFSQKKYIIQLGVFKNADAAERYRQSLAVSGLTASVVKTRLSGKAIFRVQSGPFLSMNQAKEVQRQWQRKSVNGIVRRVEW</sequence>
<keyword evidence="1" id="KW-0812">Transmembrane</keyword>
<dbReference type="OrthoDB" id="8558195at2"/>
<keyword evidence="1" id="KW-1133">Transmembrane helix</keyword>
<gene>
    <name evidence="3" type="ORF">AQUSIP_03680</name>
</gene>
<dbReference type="PROSITE" id="PS51724">
    <property type="entry name" value="SPOR"/>
    <property type="match status" value="1"/>
</dbReference>
<accession>A0A5E4PF03</accession>
<dbReference type="GO" id="GO:0032506">
    <property type="term" value="P:cytokinetic process"/>
    <property type="evidence" value="ECO:0007669"/>
    <property type="project" value="TreeGrafter"/>
</dbReference>
<dbReference type="SUPFAM" id="SSF110997">
    <property type="entry name" value="Sporulation related repeat"/>
    <property type="match status" value="1"/>
</dbReference>
<reference evidence="3 4" key="1">
    <citation type="submission" date="2019-08" db="EMBL/GenBank/DDBJ databases">
        <authorList>
            <person name="Guy L."/>
        </authorList>
    </citation>
    <scope>NUCLEOTIDE SEQUENCE [LARGE SCALE GENOMIC DNA]</scope>
    <source>
        <strain evidence="3 4">SGT-108</strain>
    </source>
</reference>
<protein>
    <recommendedName>
        <fullName evidence="2">SPOR domain-containing protein</fullName>
    </recommendedName>
</protein>
<dbReference type="InterPro" id="IPR052521">
    <property type="entry name" value="Cell_div_SPOR-domain"/>
</dbReference>
<dbReference type="GO" id="GO:0030428">
    <property type="term" value="C:cell septum"/>
    <property type="evidence" value="ECO:0007669"/>
    <property type="project" value="TreeGrafter"/>
</dbReference>
<dbReference type="Gene3D" id="3.30.70.1070">
    <property type="entry name" value="Sporulation related repeat"/>
    <property type="match status" value="1"/>
</dbReference>
<dbReference type="KEGG" id="asip:AQUSIP_03680"/>
<evidence type="ECO:0000256" key="1">
    <source>
        <dbReference type="SAM" id="Phobius"/>
    </source>
</evidence>
<dbReference type="AlphaFoldDB" id="A0A5E4PF03"/>
<feature type="domain" description="SPOR" evidence="2">
    <location>
        <begin position="180"/>
        <end position="259"/>
    </location>
</feature>
<dbReference type="RefSeq" id="WP_148338080.1">
    <property type="nucleotide sequence ID" value="NZ_LR699119.1"/>
</dbReference>
<keyword evidence="4" id="KW-1185">Reference proteome</keyword>
<dbReference type="GO" id="GO:0042834">
    <property type="term" value="F:peptidoglycan binding"/>
    <property type="evidence" value="ECO:0007669"/>
    <property type="project" value="InterPro"/>
</dbReference>
<keyword evidence="1" id="KW-0472">Membrane</keyword>
<evidence type="ECO:0000313" key="4">
    <source>
        <dbReference type="Proteomes" id="UP000324194"/>
    </source>
</evidence>
<dbReference type="EMBL" id="LR699119">
    <property type="protein sequence ID" value="VVC75092.1"/>
    <property type="molecule type" value="Genomic_DNA"/>
</dbReference>
<evidence type="ECO:0000259" key="2">
    <source>
        <dbReference type="PROSITE" id="PS51724"/>
    </source>
</evidence>
<dbReference type="InterPro" id="IPR007730">
    <property type="entry name" value="SPOR-like_dom"/>
</dbReference>
<name>A0A5E4PF03_9COXI</name>
<organism evidence="3 4">
    <name type="scientific">Aquicella siphonis</name>
    <dbReference type="NCBI Taxonomy" id="254247"/>
    <lineage>
        <taxon>Bacteria</taxon>
        <taxon>Pseudomonadati</taxon>
        <taxon>Pseudomonadota</taxon>
        <taxon>Gammaproteobacteria</taxon>
        <taxon>Legionellales</taxon>
        <taxon>Coxiellaceae</taxon>
        <taxon>Aquicella</taxon>
    </lineage>
</organism>
<dbReference type="PANTHER" id="PTHR38687:SF1">
    <property type="entry name" value="CELL DIVISION PROTEIN DEDD"/>
    <property type="match status" value="1"/>
</dbReference>
<proteinExistence type="predicted"/>
<dbReference type="PANTHER" id="PTHR38687">
    <property type="entry name" value="CELL DIVISION PROTEIN DEDD-RELATED"/>
    <property type="match status" value="1"/>
</dbReference>
<dbReference type="InterPro" id="IPR036680">
    <property type="entry name" value="SPOR-like_sf"/>
</dbReference>
<dbReference type="GO" id="GO:0032153">
    <property type="term" value="C:cell division site"/>
    <property type="evidence" value="ECO:0007669"/>
    <property type="project" value="TreeGrafter"/>
</dbReference>
<evidence type="ECO:0000313" key="3">
    <source>
        <dbReference type="EMBL" id="VVC75092.1"/>
    </source>
</evidence>
<dbReference type="Proteomes" id="UP000324194">
    <property type="component" value="Chromosome 1"/>
</dbReference>
<dbReference type="Pfam" id="PF05036">
    <property type="entry name" value="SPOR"/>
    <property type="match status" value="1"/>
</dbReference>
<feature type="transmembrane region" description="Helical" evidence="1">
    <location>
        <begin position="21"/>
        <end position="43"/>
    </location>
</feature>